<gene>
    <name evidence="1" type="ORF">I6L31_10120</name>
</gene>
<keyword evidence="1" id="KW-0540">Nuclease</keyword>
<organism evidence="1 2">
    <name type="scientific">Acinetobacter septicus</name>
    <dbReference type="NCBI Taxonomy" id="465797"/>
    <lineage>
        <taxon>Bacteria</taxon>
        <taxon>Pseudomonadati</taxon>
        <taxon>Pseudomonadota</taxon>
        <taxon>Gammaproteobacteria</taxon>
        <taxon>Moraxellales</taxon>
        <taxon>Moraxellaceae</taxon>
        <taxon>Acinetobacter</taxon>
    </lineage>
</organism>
<dbReference type="Proteomes" id="UP000827069">
    <property type="component" value="Chromosome"/>
</dbReference>
<dbReference type="EMBL" id="CP079898">
    <property type="protein sequence ID" value="QXZ22110.1"/>
    <property type="molecule type" value="Genomic_DNA"/>
</dbReference>
<keyword evidence="2" id="KW-1185">Reference proteome</keyword>
<reference evidence="1 2" key="1">
    <citation type="submission" date="2021-07" db="EMBL/GenBank/DDBJ databases">
        <title>FDA dAtabase for Regulatory Grade micrObial Sequences (FDA-ARGOS): Supporting development and validation of Infectious Disease Dx tests.</title>
        <authorList>
            <person name="Sproer C."/>
            <person name="Gronow S."/>
            <person name="Severitt S."/>
            <person name="Schroder I."/>
            <person name="Tallon L."/>
            <person name="Sadzewicz L."/>
            <person name="Zhao X."/>
            <person name="Boylan J."/>
            <person name="Ott S."/>
            <person name="Bowen H."/>
            <person name="Vavikolanu K."/>
            <person name="Mehta A."/>
            <person name="Aluvathingal J."/>
            <person name="Nadendla S."/>
            <person name="Lowell S."/>
            <person name="Myers T."/>
            <person name="Yan Y."/>
        </authorList>
    </citation>
    <scope>NUCLEOTIDE SEQUENCE [LARGE SCALE GENOMIC DNA]</scope>
    <source>
        <strain evidence="1 2">FDAARGOS_1401</strain>
    </source>
</reference>
<dbReference type="GO" id="GO:0016787">
    <property type="term" value="F:hydrolase activity"/>
    <property type="evidence" value="ECO:0007669"/>
    <property type="project" value="UniProtKB-KW"/>
</dbReference>
<name>A0ABD7F1M9_9GAMM</name>
<dbReference type="GO" id="GO:0004519">
    <property type="term" value="F:endonuclease activity"/>
    <property type="evidence" value="ECO:0007669"/>
    <property type="project" value="UniProtKB-KW"/>
</dbReference>
<dbReference type="InterPro" id="IPR019059">
    <property type="entry name" value="Restrct_endonuc_II_HaeIII"/>
</dbReference>
<keyword evidence="1" id="KW-0255">Endonuclease</keyword>
<evidence type="ECO:0000313" key="2">
    <source>
        <dbReference type="Proteomes" id="UP000827069"/>
    </source>
</evidence>
<evidence type="ECO:0000313" key="1">
    <source>
        <dbReference type="EMBL" id="QXZ22110.1"/>
    </source>
</evidence>
<sequence>MVKVAKQTINGKAFEYAVLLEFQARLTSLVSVIEIIENEPYNTALNCFNSFLEAEQDKFRLIASFAINYLIDLEPRLSNQIDIKDVLQLEIVADKAGESGDVRDVLALRSSQNWEIGISAKNNHRAVKHSRLSNDIDFGQKWLGLSCTNTYFSKIKPIFDHLAQIKKTSKSTQKWETLGDYHSSVYIPVLDAFKEELIRLDKENPGIVAARLVEYLIGNKDFYKVIKGSNKVEIQSYNLHGTLNLPFKSIKPKARVPKLKLPNRLIEVVYKENSHTTLLVTLNEGWQISFRIHNASSRIEPSLKFDINLVSAPHSLHVTQLFVS</sequence>
<dbReference type="EC" id="3.1.21.-" evidence="1"/>
<dbReference type="RefSeq" id="WP_005005613.1">
    <property type="nucleotide sequence ID" value="NZ_CP079898.1"/>
</dbReference>
<accession>A0ABD7F1M9</accession>
<dbReference type="Pfam" id="PF09556">
    <property type="entry name" value="RE_HaeIII"/>
    <property type="match status" value="1"/>
</dbReference>
<proteinExistence type="predicted"/>
<protein>
    <submittedName>
        <fullName evidence="1">HaeIII family restriction endonuclease</fullName>
        <ecNumber evidence="1">3.1.21.-</ecNumber>
    </submittedName>
</protein>
<dbReference type="AlphaFoldDB" id="A0ABD7F1M9"/>
<keyword evidence="1" id="KW-0378">Hydrolase</keyword>